<dbReference type="EnsemblMetazoa" id="RPRC014987.R64">
    <property type="protein sequence ID" value="RPRC014987.P64"/>
    <property type="gene ID" value="RPRC014987"/>
</dbReference>
<proteinExistence type="predicted"/>
<evidence type="ECO:0000256" key="6">
    <source>
        <dbReference type="ARBA" id="ARBA00044739"/>
    </source>
</evidence>
<evidence type="ECO:0000256" key="2">
    <source>
        <dbReference type="ARBA" id="ARBA00022490"/>
    </source>
</evidence>
<accession>A0ABL0EHQ3</accession>
<dbReference type="Proteomes" id="UP000015103">
    <property type="component" value="Unassembled WGS sequence"/>
</dbReference>
<evidence type="ECO:0000313" key="8">
    <source>
        <dbReference type="Proteomes" id="UP000015103"/>
    </source>
</evidence>
<comment type="subcellular location">
    <subcellularLocation>
        <location evidence="1">Cytoplasm</location>
    </subcellularLocation>
</comment>
<dbReference type="InterPro" id="IPR011990">
    <property type="entry name" value="TPR-like_helical_dom_sf"/>
</dbReference>
<dbReference type="EMBL" id="ACPB03000966">
    <property type="status" value="NOT_ANNOTATED_CDS"/>
    <property type="molecule type" value="Genomic_DNA"/>
</dbReference>
<dbReference type="GeneID" id="141449262"/>
<evidence type="ECO:0000313" key="7">
    <source>
        <dbReference type="EnsemblMetazoa" id="RPRC014987.P64"/>
    </source>
</evidence>
<dbReference type="InterPro" id="IPR051476">
    <property type="entry name" value="Bac_ResReg_Asp_Phosphatase"/>
</dbReference>
<evidence type="ECO:0000256" key="3">
    <source>
        <dbReference type="ARBA" id="ARBA00022737"/>
    </source>
</evidence>
<sequence length="570" mass="67549">MRLVDPKERLAYLKELLNEESTERINYPTFHEIPTQRAVECGDDISLINVKSKTFLFDTMKKLRLFDGPKELTSIKKIKAFHGEIIERLKTLFESVNFYETNTYDPPKIKMVRRILEQGYLDAAKRVIHLINIEISVRTTQGEYYKENTGDTCLEKNFDLILIFLLLFKKADKLKKLQKVEEVTSIYLYLAIYYERENNKWLWLAYELYTFAMDTCKCYNKDQGLTEATVRYMLGRLCFFRMNKLDEAIQHFQIVCGLSEGRSWSASAFSGIKDDYIYPTARYILYISHVAMVSEKKVENPKEVLHHLQEALITSATRKEYLELLIPLADAYNNENNPKDAKKYLKQYVSMLRSNQEGLSEEMSLSNPELAKQVTLRFFYYNLCEDKYYGAIEYLYHFYKLAKMQKDMRSEAFAYKYYGLLFLQKDFFSYAYCLLTHATRMFILLNDEKNELILKSILCYFQNGVITMNFSELDDIDGKLLSLFIQNVKNEIPENLTINNLFECDVEKMKHHRKSSIDSVSKFEKFDSENFMKPLRNANKHKRIVFDVYFVERPKIKKLIKEQKRKKESN</sequence>
<dbReference type="Gene3D" id="1.25.40.10">
    <property type="entry name" value="Tetratricopeptide repeat domain"/>
    <property type="match status" value="1"/>
</dbReference>
<evidence type="ECO:0000256" key="1">
    <source>
        <dbReference type="ARBA" id="ARBA00004496"/>
    </source>
</evidence>
<organism evidence="7 8">
    <name type="scientific">Rhodnius prolixus</name>
    <name type="common">Triatomid bug</name>
    <dbReference type="NCBI Taxonomy" id="13249"/>
    <lineage>
        <taxon>Eukaryota</taxon>
        <taxon>Metazoa</taxon>
        <taxon>Ecdysozoa</taxon>
        <taxon>Arthropoda</taxon>
        <taxon>Hexapoda</taxon>
        <taxon>Insecta</taxon>
        <taxon>Pterygota</taxon>
        <taxon>Neoptera</taxon>
        <taxon>Paraneoptera</taxon>
        <taxon>Hemiptera</taxon>
        <taxon>Heteroptera</taxon>
        <taxon>Panheteroptera</taxon>
        <taxon>Cimicomorpha</taxon>
        <taxon>Reduviidae</taxon>
        <taxon>Triatominae</taxon>
        <taxon>Rhodnius</taxon>
    </lineage>
</organism>
<keyword evidence="3" id="KW-0677">Repeat</keyword>
<comment type="function">
    <text evidence="6">Axonemal protein which is implicated in axonemal and/or peri-axonemal structure assembly and regulates flagellum assembly and beating and therefore sperm motility.</text>
</comment>
<keyword evidence="4" id="KW-0802">TPR repeat</keyword>
<name>A0ABL0EHQ3_RHOPR</name>
<keyword evidence="2" id="KW-0963">Cytoplasm</keyword>
<dbReference type="PANTHER" id="PTHR46630:SF1">
    <property type="entry name" value="TETRATRICOPEPTIDE REPEAT PROTEIN 29"/>
    <property type="match status" value="1"/>
</dbReference>
<keyword evidence="8" id="KW-1185">Reference proteome</keyword>
<protein>
    <recommendedName>
        <fullName evidence="5">Tetratricopeptide repeat protein 29</fullName>
    </recommendedName>
</protein>
<evidence type="ECO:0000256" key="5">
    <source>
        <dbReference type="ARBA" id="ARBA00040665"/>
    </source>
</evidence>
<reference evidence="7" key="1">
    <citation type="submission" date="2025-05" db="UniProtKB">
        <authorList>
            <consortium name="EnsemblMetazoa"/>
        </authorList>
    </citation>
    <scope>IDENTIFICATION</scope>
</reference>
<dbReference type="PANTHER" id="PTHR46630">
    <property type="entry name" value="TETRATRICOPEPTIDE REPEAT PROTEIN 29"/>
    <property type="match status" value="1"/>
</dbReference>
<dbReference type="RefSeq" id="XP_073974598.1">
    <property type="nucleotide sequence ID" value="XM_074118497.1"/>
</dbReference>
<evidence type="ECO:0000256" key="4">
    <source>
        <dbReference type="ARBA" id="ARBA00022803"/>
    </source>
</evidence>